<evidence type="ECO:0000256" key="1">
    <source>
        <dbReference type="SAM" id="MobiDB-lite"/>
    </source>
</evidence>
<evidence type="ECO:0000313" key="3">
    <source>
        <dbReference type="Proteomes" id="UP000007305"/>
    </source>
</evidence>
<reference evidence="2" key="3">
    <citation type="submission" date="2021-05" db="UniProtKB">
        <authorList>
            <consortium name="EnsemblPlants"/>
        </authorList>
    </citation>
    <scope>IDENTIFICATION</scope>
    <source>
        <strain evidence="2">cv. B73</strain>
    </source>
</reference>
<dbReference type="InParanoid" id="A0A804NKV6"/>
<protein>
    <submittedName>
        <fullName evidence="2">Uncharacterized protein</fullName>
    </submittedName>
</protein>
<reference evidence="2" key="2">
    <citation type="submission" date="2019-07" db="EMBL/GenBank/DDBJ databases">
        <authorList>
            <person name="Seetharam A."/>
            <person name="Woodhouse M."/>
            <person name="Cannon E."/>
        </authorList>
    </citation>
    <scope>NUCLEOTIDE SEQUENCE [LARGE SCALE GENOMIC DNA]</scope>
    <source>
        <strain evidence="2">cv. B73</strain>
    </source>
</reference>
<dbReference type="Gramene" id="Zm00001eb168210_T001">
    <property type="protein sequence ID" value="Zm00001eb168210_P001"/>
    <property type="gene ID" value="Zm00001eb168210"/>
</dbReference>
<dbReference type="AlphaFoldDB" id="A0A804NKV6"/>
<dbReference type="EnsemblPlants" id="Zm00001eb168210_T001">
    <property type="protein sequence ID" value="Zm00001eb168210_P001"/>
    <property type="gene ID" value="Zm00001eb168210"/>
</dbReference>
<sequence>MPCDTEEAPHPSTSPAVAWSAPLAPPKSVAASAKKPTRSVRLESEQKWRNQRLIWASRSSASPQGQAKERRYVMKKINLSKQNDNACAPNIGRQEEFLERYTVIQYPSFHRG</sequence>
<reference evidence="3" key="1">
    <citation type="journal article" date="2009" name="Science">
        <title>The B73 maize genome: complexity, diversity, and dynamics.</title>
        <authorList>
            <person name="Schnable P.S."/>
            <person name="Ware D."/>
            <person name="Fulton R.S."/>
            <person name="Stein J.C."/>
            <person name="Wei F."/>
            <person name="Pasternak S."/>
            <person name="Liang C."/>
            <person name="Zhang J."/>
            <person name="Fulton L."/>
            <person name="Graves T.A."/>
            <person name="Minx P."/>
            <person name="Reily A.D."/>
            <person name="Courtney L."/>
            <person name="Kruchowski S.S."/>
            <person name="Tomlinson C."/>
            <person name="Strong C."/>
            <person name="Delehaunty K."/>
            <person name="Fronick C."/>
            <person name="Courtney B."/>
            <person name="Rock S.M."/>
            <person name="Belter E."/>
            <person name="Du F."/>
            <person name="Kim K."/>
            <person name="Abbott R.M."/>
            <person name="Cotton M."/>
            <person name="Levy A."/>
            <person name="Marchetto P."/>
            <person name="Ochoa K."/>
            <person name="Jackson S.M."/>
            <person name="Gillam B."/>
            <person name="Chen W."/>
            <person name="Yan L."/>
            <person name="Higginbotham J."/>
            <person name="Cardenas M."/>
            <person name="Waligorski J."/>
            <person name="Applebaum E."/>
            <person name="Phelps L."/>
            <person name="Falcone J."/>
            <person name="Kanchi K."/>
            <person name="Thane T."/>
            <person name="Scimone A."/>
            <person name="Thane N."/>
            <person name="Henke J."/>
            <person name="Wang T."/>
            <person name="Ruppert J."/>
            <person name="Shah N."/>
            <person name="Rotter K."/>
            <person name="Hodges J."/>
            <person name="Ingenthron E."/>
            <person name="Cordes M."/>
            <person name="Kohlberg S."/>
            <person name="Sgro J."/>
            <person name="Delgado B."/>
            <person name="Mead K."/>
            <person name="Chinwalla A."/>
            <person name="Leonard S."/>
            <person name="Crouse K."/>
            <person name="Collura K."/>
            <person name="Kudrna D."/>
            <person name="Currie J."/>
            <person name="He R."/>
            <person name="Angelova A."/>
            <person name="Rajasekar S."/>
            <person name="Mueller T."/>
            <person name="Lomeli R."/>
            <person name="Scara G."/>
            <person name="Ko A."/>
            <person name="Delaney K."/>
            <person name="Wissotski M."/>
            <person name="Lopez G."/>
            <person name="Campos D."/>
            <person name="Braidotti M."/>
            <person name="Ashley E."/>
            <person name="Golser W."/>
            <person name="Kim H."/>
            <person name="Lee S."/>
            <person name="Lin J."/>
            <person name="Dujmic Z."/>
            <person name="Kim W."/>
            <person name="Talag J."/>
            <person name="Zuccolo A."/>
            <person name="Fan C."/>
            <person name="Sebastian A."/>
            <person name="Kramer M."/>
            <person name="Spiegel L."/>
            <person name="Nascimento L."/>
            <person name="Zutavern T."/>
            <person name="Miller B."/>
            <person name="Ambroise C."/>
            <person name="Muller S."/>
            <person name="Spooner W."/>
            <person name="Narechania A."/>
            <person name="Ren L."/>
            <person name="Wei S."/>
            <person name="Kumari S."/>
            <person name="Faga B."/>
            <person name="Levy M.J."/>
            <person name="McMahan L."/>
            <person name="Van Buren P."/>
            <person name="Vaughn M.W."/>
            <person name="Ying K."/>
            <person name="Yeh C.-T."/>
            <person name="Emrich S.J."/>
            <person name="Jia Y."/>
            <person name="Kalyanaraman A."/>
            <person name="Hsia A.-P."/>
            <person name="Barbazuk W.B."/>
            <person name="Baucom R.S."/>
            <person name="Brutnell T.P."/>
            <person name="Carpita N.C."/>
            <person name="Chaparro C."/>
            <person name="Chia J.-M."/>
            <person name="Deragon J.-M."/>
            <person name="Estill J.C."/>
            <person name="Fu Y."/>
            <person name="Jeddeloh J.A."/>
            <person name="Han Y."/>
            <person name="Lee H."/>
            <person name="Li P."/>
            <person name="Lisch D.R."/>
            <person name="Liu S."/>
            <person name="Liu Z."/>
            <person name="Nagel D.H."/>
            <person name="McCann M.C."/>
            <person name="SanMiguel P."/>
            <person name="Myers A.M."/>
            <person name="Nettleton D."/>
            <person name="Nguyen J."/>
            <person name="Penning B.W."/>
            <person name="Ponnala L."/>
            <person name="Schneider K.L."/>
            <person name="Schwartz D.C."/>
            <person name="Sharma A."/>
            <person name="Soderlund C."/>
            <person name="Springer N.M."/>
            <person name="Sun Q."/>
            <person name="Wang H."/>
            <person name="Waterman M."/>
            <person name="Westerman R."/>
            <person name="Wolfgruber T.K."/>
            <person name="Yang L."/>
            <person name="Yu Y."/>
            <person name="Zhang L."/>
            <person name="Zhou S."/>
            <person name="Zhu Q."/>
            <person name="Bennetzen J.L."/>
            <person name="Dawe R.K."/>
            <person name="Jiang J."/>
            <person name="Jiang N."/>
            <person name="Presting G.G."/>
            <person name="Wessler S.R."/>
            <person name="Aluru S."/>
            <person name="Martienssen R.A."/>
            <person name="Clifton S.W."/>
            <person name="McCombie W.R."/>
            <person name="Wing R.A."/>
            <person name="Wilson R.K."/>
        </authorList>
    </citation>
    <scope>NUCLEOTIDE SEQUENCE [LARGE SCALE GENOMIC DNA]</scope>
    <source>
        <strain evidence="3">cv. B73</strain>
    </source>
</reference>
<accession>A0A804NKV6</accession>
<organism evidence="2 3">
    <name type="scientific">Zea mays</name>
    <name type="common">Maize</name>
    <dbReference type="NCBI Taxonomy" id="4577"/>
    <lineage>
        <taxon>Eukaryota</taxon>
        <taxon>Viridiplantae</taxon>
        <taxon>Streptophyta</taxon>
        <taxon>Embryophyta</taxon>
        <taxon>Tracheophyta</taxon>
        <taxon>Spermatophyta</taxon>
        <taxon>Magnoliopsida</taxon>
        <taxon>Liliopsida</taxon>
        <taxon>Poales</taxon>
        <taxon>Poaceae</taxon>
        <taxon>PACMAD clade</taxon>
        <taxon>Panicoideae</taxon>
        <taxon>Andropogonodae</taxon>
        <taxon>Andropogoneae</taxon>
        <taxon>Tripsacinae</taxon>
        <taxon>Zea</taxon>
    </lineage>
</organism>
<name>A0A804NKV6_MAIZE</name>
<feature type="region of interest" description="Disordered" evidence="1">
    <location>
        <begin position="1"/>
        <end position="21"/>
    </location>
</feature>
<proteinExistence type="predicted"/>
<dbReference type="Proteomes" id="UP000007305">
    <property type="component" value="Chromosome 4"/>
</dbReference>
<keyword evidence="3" id="KW-1185">Reference proteome</keyword>
<evidence type="ECO:0000313" key="2">
    <source>
        <dbReference type="EnsemblPlants" id="Zm00001eb168210_P001"/>
    </source>
</evidence>